<evidence type="ECO:0000256" key="9">
    <source>
        <dbReference type="RuleBase" id="RU364090"/>
    </source>
</evidence>
<evidence type="ECO:0000256" key="8">
    <source>
        <dbReference type="ARBA" id="ARBA00023143"/>
    </source>
</evidence>
<evidence type="ECO:0000256" key="4">
    <source>
        <dbReference type="ARBA" id="ARBA00022475"/>
    </source>
</evidence>
<keyword evidence="5 9" id="KW-0812">Transmembrane</keyword>
<dbReference type="PANTHER" id="PTHR34040">
    <property type="entry name" value="FLAGELLAR BIOSYNTHETIC PROTEIN FLIQ"/>
    <property type="match status" value="1"/>
</dbReference>
<keyword evidence="8 9" id="KW-0975">Bacterial flagellum</keyword>
<reference evidence="11" key="1">
    <citation type="submission" date="2016-10" db="EMBL/GenBank/DDBJ databases">
        <authorList>
            <person name="Varghese N."/>
            <person name="Submissions S."/>
        </authorList>
    </citation>
    <scope>NUCLEOTIDE SEQUENCE [LARGE SCALE GENOMIC DNA]</scope>
    <source>
        <strain evidence="11">Nm76</strain>
    </source>
</reference>
<organism evidence="10 11">
    <name type="scientific">Nitrosomonas oligotropha</name>
    <dbReference type="NCBI Taxonomy" id="42354"/>
    <lineage>
        <taxon>Bacteria</taxon>
        <taxon>Pseudomonadati</taxon>
        <taxon>Pseudomonadota</taxon>
        <taxon>Betaproteobacteria</taxon>
        <taxon>Nitrosomonadales</taxon>
        <taxon>Nitrosomonadaceae</taxon>
        <taxon>Nitrosomonas</taxon>
    </lineage>
</organism>
<dbReference type="InterPro" id="IPR006305">
    <property type="entry name" value="FliQ"/>
</dbReference>
<dbReference type="Pfam" id="PF01313">
    <property type="entry name" value="Bac_export_3"/>
    <property type="match status" value="1"/>
</dbReference>
<dbReference type="PRINTS" id="PR00952">
    <property type="entry name" value="TYPE3IMQPROT"/>
</dbReference>
<keyword evidence="7 9" id="KW-0472">Membrane</keyword>
<keyword evidence="10" id="KW-0282">Flagellum</keyword>
<dbReference type="GO" id="GO:0009425">
    <property type="term" value="C:bacterial-type flagellum basal body"/>
    <property type="evidence" value="ECO:0007669"/>
    <property type="project" value="UniProtKB-SubCell"/>
</dbReference>
<dbReference type="InterPro" id="IPR002191">
    <property type="entry name" value="Bac_export_3"/>
</dbReference>
<accession>A0A1H8L194</accession>
<evidence type="ECO:0000256" key="5">
    <source>
        <dbReference type="ARBA" id="ARBA00022692"/>
    </source>
</evidence>
<dbReference type="GO" id="GO:0005886">
    <property type="term" value="C:plasma membrane"/>
    <property type="evidence" value="ECO:0007669"/>
    <property type="project" value="UniProtKB-SubCell"/>
</dbReference>
<evidence type="ECO:0000313" key="10">
    <source>
        <dbReference type="EMBL" id="SEN98861.1"/>
    </source>
</evidence>
<comment type="subcellular location">
    <subcellularLocation>
        <location evidence="1 9">Cell membrane</location>
        <topology evidence="1">Multi-pass membrane protein</topology>
    </subcellularLocation>
    <subcellularLocation>
        <location evidence="9">Bacterial flagellum basal body</location>
    </subcellularLocation>
</comment>
<evidence type="ECO:0000256" key="2">
    <source>
        <dbReference type="ARBA" id="ARBA00006156"/>
    </source>
</evidence>
<sequence>MTPESAMTIGRQALEITFMISAPMLLAALATGLLVSIFQAATQINEMTLSFIPKLLVMFLVIVLAGPWMITLMTDYMQRLFTSIPWLAVG</sequence>
<keyword evidence="11" id="KW-1185">Reference proteome</keyword>
<keyword evidence="10" id="KW-0966">Cell projection</keyword>
<dbReference type="PANTHER" id="PTHR34040:SF2">
    <property type="entry name" value="FLAGELLAR BIOSYNTHETIC PROTEIN FLIQ"/>
    <property type="match status" value="1"/>
</dbReference>
<keyword evidence="6 9" id="KW-1133">Transmembrane helix</keyword>
<keyword evidence="10" id="KW-0969">Cilium</keyword>
<comment type="function">
    <text evidence="9">Role in flagellar biosynthesis.</text>
</comment>
<gene>
    <name evidence="9" type="primary">fliQ</name>
    <name evidence="10" type="ORF">SAMN05216333_10318</name>
</gene>
<dbReference type="NCBIfam" id="TIGR01402">
    <property type="entry name" value="fliQ"/>
    <property type="match status" value="1"/>
</dbReference>
<evidence type="ECO:0000313" key="11">
    <source>
        <dbReference type="Proteomes" id="UP000198814"/>
    </source>
</evidence>
<dbReference type="AlphaFoldDB" id="A0A1H8L194"/>
<dbReference type="PIRSF" id="PIRSF004669">
    <property type="entry name" value="FliQ"/>
    <property type="match status" value="1"/>
</dbReference>
<feature type="transmembrane region" description="Helical" evidence="9">
    <location>
        <begin position="50"/>
        <end position="70"/>
    </location>
</feature>
<dbReference type="STRING" id="42354.SAMN05216333_10318"/>
<dbReference type="Proteomes" id="UP000198814">
    <property type="component" value="Unassembled WGS sequence"/>
</dbReference>
<keyword evidence="4 9" id="KW-1003">Cell membrane</keyword>
<evidence type="ECO:0000256" key="1">
    <source>
        <dbReference type="ARBA" id="ARBA00004651"/>
    </source>
</evidence>
<dbReference type="GO" id="GO:0044780">
    <property type="term" value="P:bacterial-type flagellum assembly"/>
    <property type="evidence" value="ECO:0007669"/>
    <property type="project" value="InterPro"/>
</dbReference>
<evidence type="ECO:0000256" key="7">
    <source>
        <dbReference type="ARBA" id="ARBA00023136"/>
    </source>
</evidence>
<evidence type="ECO:0000256" key="6">
    <source>
        <dbReference type="ARBA" id="ARBA00022989"/>
    </source>
</evidence>
<dbReference type="EMBL" id="FODO01000003">
    <property type="protein sequence ID" value="SEN98861.1"/>
    <property type="molecule type" value="Genomic_DNA"/>
</dbReference>
<dbReference type="OrthoDB" id="9806440at2"/>
<evidence type="ECO:0000256" key="3">
    <source>
        <dbReference type="ARBA" id="ARBA00021718"/>
    </source>
</evidence>
<proteinExistence type="inferred from homology"/>
<protein>
    <recommendedName>
        <fullName evidence="3 9">Flagellar biosynthetic protein FliQ</fullName>
    </recommendedName>
</protein>
<comment type="similarity">
    <text evidence="2 9">Belongs to the FliQ/MopD/SpaQ family.</text>
</comment>
<dbReference type="RefSeq" id="WP_090315391.1">
    <property type="nucleotide sequence ID" value="NZ_FNOE01000002.1"/>
</dbReference>
<dbReference type="GO" id="GO:0009306">
    <property type="term" value="P:protein secretion"/>
    <property type="evidence" value="ECO:0007669"/>
    <property type="project" value="InterPro"/>
</dbReference>
<name>A0A1H8L194_9PROT</name>